<dbReference type="EMBL" id="QUSG01000033">
    <property type="protein sequence ID" value="KAA3519328.1"/>
    <property type="molecule type" value="Genomic_DNA"/>
</dbReference>
<dbReference type="GeneID" id="60684025"/>
<evidence type="ECO:0000313" key="3">
    <source>
        <dbReference type="Proteomes" id="UP000436911"/>
    </source>
</evidence>
<dbReference type="OrthoDB" id="8434398at2"/>
<feature type="chain" id="PRO_5030067869" evidence="1">
    <location>
        <begin position="26"/>
        <end position="375"/>
    </location>
</feature>
<feature type="signal peptide" evidence="1">
    <location>
        <begin position="1"/>
        <end position="25"/>
    </location>
</feature>
<name>A0A368NL20_AGRVI</name>
<protein>
    <submittedName>
        <fullName evidence="2">Uncharacterized protein</fullName>
    </submittedName>
</protein>
<reference evidence="2 3" key="1">
    <citation type="submission" date="2018-08" db="EMBL/GenBank/DDBJ databases">
        <title>Genome sequencing of Agrobacterium vitis strain ICMP 10754.</title>
        <authorList>
            <person name="Visnovsky S.B."/>
            <person name="Pitman A.R."/>
        </authorList>
    </citation>
    <scope>NUCLEOTIDE SEQUENCE [LARGE SCALE GENOMIC DNA]</scope>
    <source>
        <strain evidence="2 3">ICMP 10754</strain>
    </source>
</reference>
<dbReference type="RefSeq" id="WP_060720073.1">
    <property type="nucleotide sequence ID" value="NZ_JABFNP010000004.1"/>
</dbReference>
<evidence type="ECO:0000313" key="2">
    <source>
        <dbReference type="EMBL" id="KAA3519328.1"/>
    </source>
</evidence>
<proteinExistence type="predicted"/>
<evidence type="ECO:0000256" key="1">
    <source>
        <dbReference type="SAM" id="SignalP"/>
    </source>
</evidence>
<dbReference type="Proteomes" id="UP000436911">
    <property type="component" value="Unassembled WGS sequence"/>
</dbReference>
<sequence length="375" mass="41136">MPYPPAMRFLAALISFLTVFSEANAAEGAWKKHVFDFNNSSLNFETDVPGDATVETVTMEDAEPGSIGRVKIVGKVTPGTDGQQVETTIVAYDLRSPPAALRICKFETELDGYTPRSTFTSQDLTEANVFATQSDNGKPKGAILSHCFARGTNALAIHFVVKVSGEPTQDAAKKALSELDGYSIAFLRNLQFSDGKQANFGDSMQSVPLSIGERKIDLQIPTGWEIPINDFRGPLPAELHMIRRSGDQDVGLIWLFVQPMTEKPDMEKTGAEIIRNYFVKQTSDVDAPVLLGTNENSTLSEQGLTNREFRFSVKTLKGEDIGVIDATAVWKDNQLAVIAEWSTWGQTARRNEFFSRLPGMTAYDLVRSAVLGVAL</sequence>
<keyword evidence="1" id="KW-0732">Signal</keyword>
<organism evidence="2 3">
    <name type="scientific">Agrobacterium vitis</name>
    <name type="common">Rhizobium vitis</name>
    <dbReference type="NCBI Taxonomy" id="373"/>
    <lineage>
        <taxon>Bacteria</taxon>
        <taxon>Pseudomonadati</taxon>
        <taxon>Pseudomonadota</taxon>
        <taxon>Alphaproteobacteria</taxon>
        <taxon>Hyphomicrobiales</taxon>
        <taxon>Rhizobiaceae</taxon>
        <taxon>Rhizobium/Agrobacterium group</taxon>
        <taxon>Agrobacterium</taxon>
    </lineage>
</organism>
<gene>
    <name evidence="2" type="ORF">DXT89_25925</name>
</gene>
<dbReference type="AlphaFoldDB" id="A0A368NL20"/>
<accession>A0A368NL20</accession>
<comment type="caution">
    <text evidence="2">The sequence shown here is derived from an EMBL/GenBank/DDBJ whole genome shotgun (WGS) entry which is preliminary data.</text>
</comment>